<comment type="pathway">
    <text evidence="2">Lipid metabolism; fatty acid biosynthesis.</text>
</comment>
<comment type="similarity">
    <text evidence="3 18">Belongs to the thiolase-like superfamily. Beta-ketoacyl-ACP synthases family.</text>
</comment>
<evidence type="ECO:0000256" key="8">
    <source>
        <dbReference type="ARBA" id="ARBA00022679"/>
    </source>
</evidence>
<dbReference type="EMBL" id="FPAW01000001">
    <property type="protein sequence ID" value="SFT34710.1"/>
    <property type="molecule type" value="Genomic_DNA"/>
</dbReference>
<dbReference type="InterPro" id="IPR014030">
    <property type="entry name" value="Ketoacyl_synth_N"/>
</dbReference>
<evidence type="ECO:0000256" key="18">
    <source>
        <dbReference type="RuleBase" id="RU003694"/>
    </source>
</evidence>
<dbReference type="PANTHER" id="PTHR11712">
    <property type="entry name" value="POLYKETIDE SYNTHASE-RELATED"/>
    <property type="match status" value="1"/>
</dbReference>
<keyword evidence="8 18" id="KW-0808">Transferase</keyword>
<evidence type="ECO:0000256" key="16">
    <source>
        <dbReference type="ARBA" id="ARBA00048121"/>
    </source>
</evidence>
<dbReference type="PANTHER" id="PTHR11712:SF306">
    <property type="entry name" value="3-OXOACYL-[ACYL-CARRIER-PROTEIN] SYNTHASE 1"/>
    <property type="match status" value="1"/>
</dbReference>
<reference evidence="20 21" key="1">
    <citation type="submission" date="2016-10" db="EMBL/GenBank/DDBJ databases">
        <authorList>
            <person name="de Groot N.N."/>
        </authorList>
    </citation>
    <scope>NUCLEOTIDE SEQUENCE [LARGE SCALE GENOMIC DNA]</scope>
    <source>
        <strain evidence="20 21">CGMCC 1.10959</strain>
    </source>
</reference>
<dbReference type="CDD" id="cd00834">
    <property type="entry name" value="KAS_I_II"/>
    <property type="match status" value="1"/>
</dbReference>
<dbReference type="Pfam" id="PF00109">
    <property type="entry name" value="ketoacyl-synt"/>
    <property type="match status" value="1"/>
</dbReference>
<evidence type="ECO:0000313" key="21">
    <source>
        <dbReference type="Proteomes" id="UP000182466"/>
    </source>
</evidence>
<evidence type="ECO:0000256" key="13">
    <source>
        <dbReference type="ARBA" id="ARBA00039450"/>
    </source>
</evidence>
<dbReference type="InterPro" id="IPR020841">
    <property type="entry name" value="PKS_Beta-ketoAc_synthase_dom"/>
</dbReference>
<evidence type="ECO:0000256" key="11">
    <source>
        <dbReference type="ARBA" id="ARBA00023160"/>
    </source>
</evidence>
<proteinExistence type="inferred from homology"/>
<dbReference type="GO" id="GO:0005829">
    <property type="term" value="C:cytosol"/>
    <property type="evidence" value="ECO:0007669"/>
    <property type="project" value="TreeGrafter"/>
</dbReference>
<evidence type="ECO:0000256" key="12">
    <source>
        <dbReference type="ARBA" id="ARBA00023315"/>
    </source>
</evidence>
<keyword evidence="10" id="KW-0443">Lipid metabolism</keyword>
<evidence type="ECO:0000259" key="19">
    <source>
        <dbReference type="PROSITE" id="PS52004"/>
    </source>
</evidence>
<keyword evidence="6" id="KW-0963">Cytoplasm</keyword>
<dbReference type="InterPro" id="IPR018201">
    <property type="entry name" value="Ketoacyl_synth_AS"/>
</dbReference>
<dbReference type="EC" id="2.3.1.41" evidence="5"/>
<sequence>MRRVVVTGLGIVSSIGNNAAEVLAALKSGTSGIEACPEMAEHGFRSQVAGTLKINVANHVDKRTLRFMGPGAAYAHIAMAEAIADAGLEESDIVNPRTGLVAGSGGPSTSAILTAHQTVLKTGATKRIGPFAVPKCMSSTISANLATAYKIRGINYSITSACSTSLHCIGNAAEQIMMGKQDVMFAGGGEELDWTLSCLFDAMGAMSSKYNDAPETASRAFDADRDGFVISGGGGILVLEDLEHAQARGAKIYAEVTGYAATSDGHDMVAPSGEGGERAMRLALQSLPEGRKVSYINAHGTSTPVGDVGEVEAVRRVFGQGSTPPISSTKSMTGHAQGAAGALEAIFSLLMLDNDFIARSINVQTLDPALDASEIALETVHNAGLDSVMTNSFGFGGTNGSMILSKFKG</sequence>
<name>A0A1I6X8U2_9RHOB</name>
<comment type="catalytic activity">
    <reaction evidence="17">
        <text>a fatty acyl-[ACP] + malonyl-[ACP] + H(+) = a 3-oxoacyl-[ACP] + holo-[ACP] + CO2</text>
        <dbReference type="Rhea" id="RHEA:22836"/>
        <dbReference type="Rhea" id="RHEA-COMP:9623"/>
        <dbReference type="Rhea" id="RHEA-COMP:9685"/>
        <dbReference type="Rhea" id="RHEA-COMP:9916"/>
        <dbReference type="Rhea" id="RHEA-COMP:14125"/>
        <dbReference type="ChEBI" id="CHEBI:15378"/>
        <dbReference type="ChEBI" id="CHEBI:16526"/>
        <dbReference type="ChEBI" id="CHEBI:64479"/>
        <dbReference type="ChEBI" id="CHEBI:78449"/>
        <dbReference type="ChEBI" id="CHEBI:78776"/>
        <dbReference type="ChEBI" id="CHEBI:138651"/>
        <dbReference type="EC" id="2.3.1.41"/>
    </reaction>
    <physiologicalReaction direction="left-to-right" evidence="17">
        <dbReference type="Rhea" id="RHEA:22837"/>
    </physiologicalReaction>
</comment>
<dbReference type="PROSITE" id="PS00606">
    <property type="entry name" value="KS3_1"/>
    <property type="match status" value="1"/>
</dbReference>
<evidence type="ECO:0000256" key="9">
    <source>
        <dbReference type="ARBA" id="ARBA00022832"/>
    </source>
</evidence>
<keyword evidence="12" id="KW-0012">Acyltransferase</keyword>
<protein>
    <recommendedName>
        <fullName evidence="13">3-oxoacyl-[acyl-carrier-protein] synthase 1</fullName>
        <ecNumber evidence="5">2.3.1.41</ecNumber>
    </recommendedName>
    <alternativeName>
        <fullName evidence="14">3-oxoacyl-[acyl-carrier-protein] synthase I</fullName>
    </alternativeName>
    <alternativeName>
        <fullName evidence="15">Beta-ketoacyl-ACP synthase I</fullName>
    </alternativeName>
</protein>
<evidence type="ECO:0000256" key="7">
    <source>
        <dbReference type="ARBA" id="ARBA00022516"/>
    </source>
</evidence>
<evidence type="ECO:0000256" key="4">
    <source>
        <dbReference type="ARBA" id="ARBA00011738"/>
    </source>
</evidence>
<dbReference type="GO" id="GO:0006633">
    <property type="term" value="P:fatty acid biosynthetic process"/>
    <property type="evidence" value="ECO:0007669"/>
    <property type="project" value="UniProtKB-KW"/>
</dbReference>
<comment type="catalytic activity">
    <reaction evidence="16">
        <text>(3Z)-decenoyl-[ACP] + malonyl-[ACP] + H(+) = 3-oxo-(5Z)-dodecenoyl-[ACP] + holo-[ACP] + CO2</text>
        <dbReference type="Rhea" id="RHEA:54940"/>
        <dbReference type="Rhea" id="RHEA-COMP:9623"/>
        <dbReference type="Rhea" id="RHEA-COMP:9685"/>
        <dbReference type="Rhea" id="RHEA-COMP:9927"/>
        <dbReference type="Rhea" id="RHEA-COMP:14042"/>
        <dbReference type="ChEBI" id="CHEBI:15378"/>
        <dbReference type="ChEBI" id="CHEBI:16526"/>
        <dbReference type="ChEBI" id="CHEBI:64479"/>
        <dbReference type="ChEBI" id="CHEBI:78449"/>
        <dbReference type="ChEBI" id="CHEBI:78798"/>
        <dbReference type="ChEBI" id="CHEBI:138410"/>
    </reaction>
    <physiologicalReaction direction="left-to-right" evidence="16">
        <dbReference type="Rhea" id="RHEA:54941"/>
    </physiologicalReaction>
</comment>
<feature type="domain" description="Ketosynthase family 3 (KS3)" evidence="19">
    <location>
        <begin position="1"/>
        <end position="406"/>
    </location>
</feature>
<comment type="subcellular location">
    <subcellularLocation>
        <location evidence="1">Cytoplasm</location>
    </subcellularLocation>
</comment>
<evidence type="ECO:0000256" key="15">
    <source>
        <dbReference type="ARBA" id="ARBA00042143"/>
    </source>
</evidence>
<evidence type="ECO:0000256" key="5">
    <source>
        <dbReference type="ARBA" id="ARBA00013191"/>
    </source>
</evidence>
<dbReference type="AlphaFoldDB" id="A0A1I6X8U2"/>
<dbReference type="InterPro" id="IPR014031">
    <property type="entry name" value="Ketoacyl_synth_C"/>
</dbReference>
<accession>A0A1I6X8U2</accession>
<evidence type="ECO:0000256" key="14">
    <source>
        <dbReference type="ARBA" id="ARBA00041620"/>
    </source>
</evidence>
<evidence type="ECO:0000256" key="2">
    <source>
        <dbReference type="ARBA" id="ARBA00005194"/>
    </source>
</evidence>
<keyword evidence="9" id="KW-0276">Fatty acid metabolism</keyword>
<evidence type="ECO:0000256" key="17">
    <source>
        <dbReference type="ARBA" id="ARBA00048506"/>
    </source>
</evidence>
<dbReference type="NCBIfam" id="NF005935">
    <property type="entry name" value="PRK07967.1"/>
    <property type="match status" value="1"/>
</dbReference>
<comment type="subunit">
    <text evidence="4">Homodimer.</text>
</comment>
<dbReference type="GO" id="GO:0004315">
    <property type="term" value="F:3-oxoacyl-[acyl-carrier-protein] synthase activity"/>
    <property type="evidence" value="ECO:0007669"/>
    <property type="project" value="UniProtKB-EC"/>
</dbReference>
<dbReference type="NCBIfam" id="NF005589">
    <property type="entry name" value="PRK07314.1"/>
    <property type="match status" value="1"/>
</dbReference>
<dbReference type="Proteomes" id="UP000182466">
    <property type="component" value="Unassembled WGS sequence"/>
</dbReference>
<dbReference type="eggNOG" id="COG0304">
    <property type="taxonomic scope" value="Bacteria"/>
</dbReference>
<evidence type="ECO:0000256" key="1">
    <source>
        <dbReference type="ARBA" id="ARBA00004496"/>
    </source>
</evidence>
<dbReference type="InterPro" id="IPR000794">
    <property type="entry name" value="Beta-ketoacyl_synthase"/>
</dbReference>
<dbReference type="RefSeq" id="WP_027263090.1">
    <property type="nucleotide sequence ID" value="NZ_FPAW01000001.1"/>
</dbReference>
<evidence type="ECO:0000313" key="20">
    <source>
        <dbReference type="EMBL" id="SFT34710.1"/>
    </source>
</evidence>
<keyword evidence="11" id="KW-0275">Fatty acid biosynthesis</keyword>
<gene>
    <name evidence="20" type="ORF">SAMN05216236_101144</name>
</gene>
<dbReference type="InterPro" id="IPR016039">
    <property type="entry name" value="Thiolase-like"/>
</dbReference>
<dbReference type="OrthoDB" id="9808669at2"/>
<dbReference type="SMART" id="SM00825">
    <property type="entry name" value="PKS_KS"/>
    <property type="match status" value="1"/>
</dbReference>
<organism evidence="20 21">
    <name type="scientific">Sedimentitalea nanhaiensis</name>
    <dbReference type="NCBI Taxonomy" id="999627"/>
    <lineage>
        <taxon>Bacteria</taxon>
        <taxon>Pseudomonadati</taxon>
        <taxon>Pseudomonadota</taxon>
        <taxon>Alphaproteobacteria</taxon>
        <taxon>Rhodobacterales</taxon>
        <taxon>Paracoccaceae</taxon>
        <taxon>Sedimentitalea</taxon>
    </lineage>
</organism>
<keyword evidence="21" id="KW-1185">Reference proteome</keyword>
<keyword evidence="7" id="KW-0444">Lipid biosynthesis</keyword>
<evidence type="ECO:0000256" key="10">
    <source>
        <dbReference type="ARBA" id="ARBA00023098"/>
    </source>
</evidence>
<dbReference type="Gene3D" id="3.40.47.10">
    <property type="match status" value="2"/>
</dbReference>
<dbReference type="FunFam" id="3.40.47.10:FF:000006">
    <property type="entry name" value="3-oxoacyl-[acyl-carrier-protein] synthase I"/>
    <property type="match status" value="1"/>
</dbReference>
<evidence type="ECO:0000256" key="6">
    <source>
        <dbReference type="ARBA" id="ARBA00022490"/>
    </source>
</evidence>
<evidence type="ECO:0000256" key="3">
    <source>
        <dbReference type="ARBA" id="ARBA00008467"/>
    </source>
</evidence>
<dbReference type="Pfam" id="PF02801">
    <property type="entry name" value="Ketoacyl-synt_C"/>
    <property type="match status" value="1"/>
</dbReference>
<dbReference type="PROSITE" id="PS52004">
    <property type="entry name" value="KS3_2"/>
    <property type="match status" value="1"/>
</dbReference>
<dbReference type="SUPFAM" id="SSF53901">
    <property type="entry name" value="Thiolase-like"/>
    <property type="match status" value="2"/>
</dbReference>
<dbReference type="STRING" id="999627.SAMN05216236_101144"/>